<evidence type="ECO:0000256" key="1">
    <source>
        <dbReference type="ARBA" id="ARBA00013160"/>
    </source>
</evidence>
<reference evidence="10 11" key="1">
    <citation type="submission" date="2024-07" db="EMBL/GenBank/DDBJ databases">
        <title>Chromosome-level genome assembly of the water stick insect Ranatra chinensis (Heteroptera: Nepidae).</title>
        <authorList>
            <person name="Liu X."/>
        </authorList>
    </citation>
    <scope>NUCLEOTIDE SEQUENCE [LARGE SCALE GENOMIC DNA]</scope>
    <source>
        <strain evidence="10">Cailab_2021Rc</strain>
        <tissue evidence="10">Muscle</tissue>
    </source>
</reference>
<dbReference type="PROSITE" id="PS00178">
    <property type="entry name" value="AA_TRNA_LIGASE_I"/>
    <property type="match status" value="1"/>
</dbReference>
<evidence type="ECO:0000256" key="2">
    <source>
        <dbReference type="ARBA" id="ARBA00022598"/>
    </source>
</evidence>
<dbReference type="GO" id="GO:0006412">
    <property type="term" value="P:translation"/>
    <property type="evidence" value="ECO:0007669"/>
    <property type="project" value="UniProtKB-KW"/>
</dbReference>
<keyword evidence="2 9" id="KW-0436">Ligase</keyword>
<dbReference type="SUPFAM" id="SSF52374">
    <property type="entry name" value="Nucleotidylyl transferase"/>
    <property type="match status" value="1"/>
</dbReference>
<dbReference type="InterPro" id="IPR024088">
    <property type="entry name" value="Tyr-tRNA-ligase_bac-type"/>
</dbReference>
<dbReference type="GO" id="GO:0004831">
    <property type="term" value="F:tyrosine-tRNA ligase activity"/>
    <property type="evidence" value="ECO:0007669"/>
    <property type="project" value="UniProtKB-EC"/>
</dbReference>
<sequence length="406" mass="45599">QEIVDLCNASPQCIYAGFDPTANSLHIGNLFVLIKLMHWQRAGHQPIALIGGATARVGDPSGKTKERDEQNVAILEKFSVSIEETIKRLFDNHEKYFWDNKKGPLIPIRVLNNADWFRGLNVIDFVSTFGRNFRMGTLLSRKSVESRINSEAGMNFAEFSYQLFQAFDWLHLVSAYDCKFQVGGCDQMGNIMSGHELISRVLGTKVYGFTVPLITSETGDKYGKTGNNAIWLEPAMTSPFELYQFFIRLPDADIPNFLKYFTFLTLPEVEDLIIKHVAKPEKRIGQKILAEKVTQLVYGQEGLDSALKTTAAVYDSSLEKLSLLNDEELASIFKGATEISMLLDPGMTIRQMVLSARCFLELGDAERIIRSGGLYINHQRVTNPDEALVFGVHILPNYLSLVRVGE</sequence>
<comment type="catalytic activity">
    <reaction evidence="8 9">
        <text>tRNA(Tyr) + L-tyrosine + ATP = L-tyrosyl-tRNA(Tyr) + AMP + diphosphate + H(+)</text>
        <dbReference type="Rhea" id="RHEA:10220"/>
        <dbReference type="Rhea" id="RHEA-COMP:9706"/>
        <dbReference type="Rhea" id="RHEA-COMP:9707"/>
        <dbReference type="ChEBI" id="CHEBI:15378"/>
        <dbReference type="ChEBI" id="CHEBI:30616"/>
        <dbReference type="ChEBI" id="CHEBI:33019"/>
        <dbReference type="ChEBI" id="CHEBI:58315"/>
        <dbReference type="ChEBI" id="CHEBI:78442"/>
        <dbReference type="ChEBI" id="CHEBI:78536"/>
        <dbReference type="ChEBI" id="CHEBI:456215"/>
        <dbReference type="EC" id="6.1.1.1"/>
    </reaction>
</comment>
<dbReference type="FunFam" id="3.40.50.620:FF:000107">
    <property type="entry name" value="Tyrosine--tRNA ligase"/>
    <property type="match status" value="1"/>
</dbReference>
<evidence type="ECO:0000256" key="8">
    <source>
        <dbReference type="ARBA" id="ARBA00048248"/>
    </source>
</evidence>
<keyword evidence="3 9" id="KW-0547">Nucleotide-binding</keyword>
<dbReference type="PANTHER" id="PTHR11766">
    <property type="entry name" value="TYROSYL-TRNA SYNTHETASE"/>
    <property type="match status" value="1"/>
</dbReference>
<dbReference type="SUPFAM" id="SSF55174">
    <property type="entry name" value="Alpha-L RNA-binding motif"/>
    <property type="match status" value="1"/>
</dbReference>
<dbReference type="InterPro" id="IPR014729">
    <property type="entry name" value="Rossmann-like_a/b/a_fold"/>
</dbReference>
<evidence type="ECO:0000256" key="7">
    <source>
        <dbReference type="ARBA" id="ARBA00033323"/>
    </source>
</evidence>
<evidence type="ECO:0000313" key="11">
    <source>
        <dbReference type="Proteomes" id="UP001558652"/>
    </source>
</evidence>
<dbReference type="InterPro" id="IPR002305">
    <property type="entry name" value="aa-tRNA-synth_Ic"/>
</dbReference>
<dbReference type="GO" id="GO:0005524">
    <property type="term" value="F:ATP binding"/>
    <property type="evidence" value="ECO:0007669"/>
    <property type="project" value="UniProtKB-KW"/>
</dbReference>
<proteinExistence type="inferred from homology"/>
<evidence type="ECO:0000256" key="3">
    <source>
        <dbReference type="ARBA" id="ARBA00022741"/>
    </source>
</evidence>
<name>A0ABD0XYS2_9HEMI</name>
<feature type="non-terminal residue" evidence="10">
    <location>
        <position position="1"/>
    </location>
</feature>
<keyword evidence="5 9" id="KW-0648">Protein biosynthesis</keyword>
<evidence type="ECO:0000256" key="5">
    <source>
        <dbReference type="ARBA" id="ARBA00022917"/>
    </source>
</evidence>
<dbReference type="Gene3D" id="3.10.290.10">
    <property type="entry name" value="RNA-binding S4 domain"/>
    <property type="match status" value="1"/>
</dbReference>
<evidence type="ECO:0000256" key="6">
    <source>
        <dbReference type="ARBA" id="ARBA00023146"/>
    </source>
</evidence>
<keyword evidence="11" id="KW-1185">Reference proteome</keyword>
<evidence type="ECO:0000313" key="10">
    <source>
        <dbReference type="EMBL" id="KAL1116067.1"/>
    </source>
</evidence>
<evidence type="ECO:0000256" key="9">
    <source>
        <dbReference type="RuleBase" id="RU361234"/>
    </source>
</evidence>
<evidence type="ECO:0000256" key="4">
    <source>
        <dbReference type="ARBA" id="ARBA00022840"/>
    </source>
</evidence>
<dbReference type="Proteomes" id="UP001558652">
    <property type="component" value="Unassembled WGS sequence"/>
</dbReference>
<dbReference type="PANTHER" id="PTHR11766:SF0">
    <property type="entry name" value="TYROSINE--TRNA LIGASE, MITOCHONDRIAL"/>
    <property type="match status" value="1"/>
</dbReference>
<organism evidence="10 11">
    <name type="scientific">Ranatra chinensis</name>
    <dbReference type="NCBI Taxonomy" id="642074"/>
    <lineage>
        <taxon>Eukaryota</taxon>
        <taxon>Metazoa</taxon>
        <taxon>Ecdysozoa</taxon>
        <taxon>Arthropoda</taxon>
        <taxon>Hexapoda</taxon>
        <taxon>Insecta</taxon>
        <taxon>Pterygota</taxon>
        <taxon>Neoptera</taxon>
        <taxon>Paraneoptera</taxon>
        <taxon>Hemiptera</taxon>
        <taxon>Heteroptera</taxon>
        <taxon>Panheteroptera</taxon>
        <taxon>Nepomorpha</taxon>
        <taxon>Nepidae</taxon>
        <taxon>Ranatrinae</taxon>
        <taxon>Ranatra</taxon>
    </lineage>
</organism>
<keyword evidence="6 9" id="KW-0030">Aminoacyl-tRNA synthetase</keyword>
<comment type="similarity">
    <text evidence="9">Belongs to the class-I aminoacyl-tRNA synthetase family.</text>
</comment>
<dbReference type="InterPro" id="IPR002307">
    <property type="entry name" value="Tyr-tRNA-ligase"/>
</dbReference>
<gene>
    <name evidence="10" type="ORF">AAG570_005562</name>
</gene>
<keyword evidence="4 9" id="KW-0067">ATP-binding</keyword>
<dbReference type="InterPro" id="IPR001412">
    <property type="entry name" value="aa-tRNA-synth_I_CS"/>
</dbReference>
<dbReference type="CDD" id="cd00805">
    <property type="entry name" value="TyrRS_core"/>
    <property type="match status" value="1"/>
</dbReference>
<dbReference type="EC" id="6.1.1.1" evidence="1 9"/>
<protein>
    <recommendedName>
        <fullName evidence="1 9">Tyrosine--tRNA ligase</fullName>
        <ecNumber evidence="1 9">6.1.1.1</ecNumber>
    </recommendedName>
    <alternativeName>
        <fullName evidence="7 9">Tyrosyl-tRNA synthetase</fullName>
    </alternativeName>
</protein>
<comment type="caution">
    <text evidence="10">The sequence shown here is derived from an EMBL/GenBank/DDBJ whole genome shotgun (WGS) entry which is preliminary data.</text>
</comment>
<dbReference type="FunFam" id="1.10.240.10:FF:000001">
    <property type="entry name" value="Tyrosine--tRNA ligase"/>
    <property type="match status" value="1"/>
</dbReference>
<dbReference type="Pfam" id="PF00579">
    <property type="entry name" value="tRNA-synt_1b"/>
    <property type="match status" value="1"/>
</dbReference>
<dbReference type="Gene3D" id="1.10.240.10">
    <property type="entry name" value="Tyrosyl-Transfer RNA Synthetase"/>
    <property type="match status" value="1"/>
</dbReference>
<dbReference type="NCBIfam" id="TIGR00234">
    <property type="entry name" value="tyrS"/>
    <property type="match status" value="1"/>
</dbReference>
<dbReference type="Gene3D" id="3.40.50.620">
    <property type="entry name" value="HUPs"/>
    <property type="match status" value="1"/>
</dbReference>
<dbReference type="AlphaFoldDB" id="A0ABD0XYS2"/>
<dbReference type="InterPro" id="IPR036986">
    <property type="entry name" value="S4_RNA-bd_sf"/>
</dbReference>
<accession>A0ABD0XYS2</accession>
<dbReference type="PRINTS" id="PR01040">
    <property type="entry name" value="TRNASYNTHTYR"/>
</dbReference>
<dbReference type="EMBL" id="JBFDAA010000018">
    <property type="protein sequence ID" value="KAL1116067.1"/>
    <property type="molecule type" value="Genomic_DNA"/>
</dbReference>